<reference evidence="2 3" key="1">
    <citation type="journal article" date="2017" name="ISME J.">
        <title>Potential for microbial H2 and metal transformations associated with novel bacteria and archaea in deep terrestrial subsurface sediments.</title>
        <authorList>
            <person name="Hernsdorf A.W."/>
            <person name="Amano Y."/>
            <person name="Miyakawa K."/>
            <person name="Ise K."/>
            <person name="Suzuki Y."/>
            <person name="Anantharaman K."/>
            <person name="Probst A."/>
            <person name="Burstein D."/>
            <person name="Thomas B.C."/>
            <person name="Banfield J.F."/>
        </authorList>
    </citation>
    <scope>NUCLEOTIDE SEQUENCE [LARGE SCALE GENOMIC DNA]</scope>
    <source>
        <strain evidence="2">HGW-Wallbacteria-1</strain>
    </source>
</reference>
<dbReference type="Proteomes" id="UP000233256">
    <property type="component" value="Unassembled WGS sequence"/>
</dbReference>
<evidence type="ECO:0000313" key="3">
    <source>
        <dbReference type="Proteomes" id="UP000233256"/>
    </source>
</evidence>
<name>A0A2N1PJW3_9BACT</name>
<sequence length="177" mass="18065">MSMDRNPYGPFSADPAIMESLIRVIVAEVVKVLAERNMLALPSSSQVNGAPFQAGSQTAKGGADQIVGNGAAWSPSPQVSGKGAAWSPSPRQGFIVNGASRTGAAGNQTGYTGSQSAAPQVSAAVLEVKGLVTESTVIDAFRGGVKILKLAPRTIVTPLAKDIAREKGITLESGFGV</sequence>
<organism evidence="2 3">
    <name type="scientific">Candidatus Wallbacteria bacterium HGW-Wallbacteria-1</name>
    <dbReference type="NCBI Taxonomy" id="2013854"/>
    <lineage>
        <taxon>Bacteria</taxon>
        <taxon>Candidatus Walliibacteriota</taxon>
    </lineage>
</organism>
<evidence type="ECO:0000256" key="1">
    <source>
        <dbReference type="SAM" id="MobiDB-lite"/>
    </source>
</evidence>
<feature type="compositionally biased region" description="Polar residues" evidence="1">
    <location>
        <begin position="45"/>
        <end position="59"/>
    </location>
</feature>
<feature type="region of interest" description="Disordered" evidence="1">
    <location>
        <begin position="45"/>
        <end position="88"/>
    </location>
</feature>
<dbReference type="AlphaFoldDB" id="A0A2N1PJW3"/>
<evidence type="ECO:0000313" key="2">
    <source>
        <dbReference type="EMBL" id="PKK88633.1"/>
    </source>
</evidence>
<gene>
    <name evidence="2" type="ORF">CVV64_18000</name>
</gene>
<accession>A0A2N1PJW3</accession>
<dbReference type="EMBL" id="PGXC01000039">
    <property type="protein sequence ID" value="PKK88633.1"/>
    <property type="molecule type" value="Genomic_DNA"/>
</dbReference>
<comment type="caution">
    <text evidence="2">The sequence shown here is derived from an EMBL/GenBank/DDBJ whole genome shotgun (WGS) entry which is preliminary data.</text>
</comment>
<proteinExistence type="predicted"/>
<protein>
    <submittedName>
        <fullName evidence="2">Uncharacterized protein</fullName>
    </submittedName>
</protein>